<evidence type="ECO:0000313" key="3">
    <source>
        <dbReference type="EMBL" id="MBS0028624.1"/>
    </source>
</evidence>
<evidence type="ECO:0000256" key="1">
    <source>
        <dbReference type="SAM" id="Phobius"/>
    </source>
</evidence>
<protein>
    <submittedName>
        <fullName evidence="3">CPBP family intramembrane metalloprotease</fullName>
        <ecNumber evidence="3">3.4.24.-</ecNumber>
    </submittedName>
</protein>
<keyword evidence="1" id="KW-1133">Transmembrane helix</keyword>
<keyword evidence="3" id="KW-0378">Hydrolase</keyword>
<proteinExistence type="predicted"/>
<keyword evidence="3" id="KW-0482">Metalloprotease</keyword>
<dbReference type="Proteomes" id="UP000676386">
    <property type="component" value="Unassembled WGS sequence"/>
</dbReference>
<dbReference type="InterPro" id="IPR003675">
    <property type="entry name" value="Rce1/LyrA-like_dom"/>
</dbReference>
<keyword evidence="1" id="KW-0472">Membrane</keyword>
<comment type="caution">
    <text evidence="3">The sequence shown here is derived from an EMBL/GenBank/DDBJ whole genome shotgun (WGS) entry which is preliminary data.</text>
</comment>
<feature type="transmembrane region" description="Helical" evidence="1">
    <location>
        <begin position="28"/>
        <end position="53"/>
    </location>
</feature>
<dbReference type="RefSeq" id="WP_211973723.1">
    <property type="nucleotide sequence ID" value="NZ_CBFHAM010000075.1"/>
</dbReference>
<reference evidence="3 4" key="1">
    <citation type="submission" date="2021-04" db="EMBL/GenBank/DDBJ databases">
        <title>Chitinophaga sp. nov., isolated from the rhizosphere soil.</title>
        <authorList>
            <person name="He S."/>
        </authorList>
    </citation>
    <scope>NUCLEOTIDE SEQUENCE [LARGE SCALE GENOMIC DNA]</scope>
    <source>
        <strain evidence="3 4">2R12</strain>
    </source>
</reference>
<dbReference type="Pfam" id="PF02517">
    <property type="entry name" value="Rce1-like"/>
    <property type="match status" value="1"/>
</dbReference>
<dbReference type="EMBL" id="JAGTXB010000006">
    <property type="protein sequence ID" value="MBS0028624.1"/>
    <property type="molecule type" value="Genomic_DNA"/>
</dbReference>
<evidence type="ECO:0000259" key="2">
    <source>
        <dbReference type="Pfam" id="PF02517"/>
    </source>
</evidence>
<accession>A0ABS5J057</accession>
<keyword evidence="4" id="KW-1185">Reference proteome</keyword>
<feature type="transmembrane region" description="Helical" evidence="1">
    <location>
        <begin position="243"/>
        <end position="260"/>
    </location>
</feature>
<sequence>MSVTPATDLLKDDLTLIPGPYPSMKQTIVLGLVLFLGSLALHLSLLRFAFYLSVPAQNVAYLTDVLLPVSLVAFYLFTRQKASLSLNMPKGDNLWMLLLIVPALYVQVAFLKHFIGGPFNWSGSGFITSSVWLYCVVFILFLPAIQEFVFRGIVLDGLLRKNPAHIALVAASVVAALPYLYPASMLTYLPVSFFLSWLYYRSRSLVFTYISNAMLSAIPLLLNIRQKDHITALGKLGDLNESAPVLLGAAIVFWVVIIFFNRNILESNKIIN</sequence>
<feature type="transmembrane region" description="Helical" evidence="1">
    <location>
        <begin position="94"/>
        <end position="111"/>
    </location>
</feature>
<dbReference type="EC" id="3.4.24.-" evidence="3"/>
<dbReference type="GO" id="GO:0008237">
    <property type="term" value="F:metallopeptidase activity"/>
    <property type="evidence" value="ECO:0007669"/>
    <property type="project" value="UniProtKB-KW"/>
</dbReference>
<feature type="transmembrane region" description="Helical" evidence="1">
    <location>
        <begin position="59"/>
        <end position="78"/>
    </location>
</feature>
<organism evidence="3 4">
    <name type="scientific">Chitinophaga hostae</name>
    <dbReference type="NCBI Taxonomy" id="2831022"/>
    <lineage>
        <taxon>Bacteria</taxon>
        <taxon>Pseudomonadati</taxon>
        <taxon>Bacteroidota</taxon>
        <taxon>Chitinophagia</taxon>
        <taxon>Chitinophagales</taxon>
        <taxon>Chitinophagaceae</taxon>
        <taxon>Chitinophaga</taxon>
    </lineage>
</organism>
<gene>
    <name evidence="3" type="ORF">KE626_14990</name>
</gene>
<feature type="transmembrane region" description="Helical" evidence="1">
    <location>
        <begin position="204"/>
        <end position="222"/>
    </location>
</feature>
<keyword evidence="3" id="KW-0645">Protease</keyword>
<name>A0ABS5J057_9BACT</name>
<feature type="transmembrane region" description="Helical" evidence="1">
    <location>
        <begin position="166"/>
        <end position="184"/>
    </location>
</feature>
<feature type="domain" description="CAAX prenyl protease 2/Lysostaphin resistance protein A-like" evidence="2">
    <location>
        <begin position="130"/>
        <end position="213"/>
    </location>
</feature>
<evidence type="ECO:0000313" key="4">
    <source>
        <dbReference type="Proteomes" id="UP000676386"/>
    </source>
</evidence>
<feature type="transmembrane region" description="Helical" evidence="1">
    <location>
        <begin position="131"/>
        <end position="154"/>
    </location>
</feature>
<keyword evidence="1" id="KW-0812">Transmembrane</keyword>